<feature type="DNA-binding region" description="Homeobox" evidence="6">
    <location>
        <begin position="350"/>
        <end position="409"/>
    </location>
</feature>
<protein>
    <recommendedName>
        <fullName evidence="9">Homeobox domain-containing protein</fullName>
    </recommendedName>
</protein>
<dbReference type="PRINTS" id="PR00024">
    <property type="entry name" value="HOMEOBOX"/>
</dbReference>
<feature type="compositionally biased region" description="Low complexity" evidence="8">
    <location>
        <begin position="176"/>
        <end position="190"/>
    </location>
</feature>
<dbReference type="InterPro" id="IPR017970">
    <property type="entry name" value="Homeobox_CS"/>
</dbReference>
<dbReference type="GO" id="GO:0005634">
    <property type="term" value="C:nucleus"/>
    <property type="evidence" value="ECO:0007669"/>
    <property type="project" value="UniProtKB-SubCell"/>
</dbReference>
<feature type="compositionally biased region" description="Polar residues" evidence="8">
    <location>
        <begin position="122"/>
        <end position="168"/>
    </location>
</feature>
<evidence type="ECO:0000256" key="5">
    <source>
        <dbReference type="ARBA" id="ARBA00023242"/>
    </source>
</evidence>
<dbReference type="CDD" id="cd00086">
    <property type="entry name" value="homeodomain"/>
    <property type="match status" value="1"/>
</dbReference>
<evidence type="ECO:0000256" key="4">
    <source>
        <dbReference type="ARBA" id="ARBA00023155"/>
    </source>
</evidence>
<dbReference type="SUPFAM" id="SSF46689">
    <property type="entry name" value="Homeodomain-like"/>
    <property type="match status" value="1"/>
</dbReference>
<comment type="caution">
    <text evidence="10">The sequence shown here is derived from an EMBL/GenBank/DDBJ whole genome shotgun (WGS) entry which is preliminary data.</text>
</comment>
<dbReference type="FunFam" id="1.10.10.60:FF:000081">
    <property type="entry name" value="Empty spiracles homeobox 2"/>
    <property type="match status" value="1"/>
</dbReference>
<evidence type="ECO:0000313" key="11">
    <source>
        <dbReference type="Proteomes" id="UP001372834"/>
    </source>
</evidence>
<gene>
    <name evidence="10" type="ORF">RUM43_014965</name>
</gene>
<feature type="region of interest" description="Disordered" evidence="8">
    <location>
        <begin position="283"/>
        <end position="311"/>
    </location>
</feature>
<feature type="region of interest" description="Disordered" evidence="8">
    <location>
        <begin position="235"/>
        <end position="257"/>
    </location>
</feature>
<dbReference type="PRINTS" id="PR00031">
    <property type="entry name" value="HTHREPRESSR"/>
</dbReference>
<feature type="compositionally biased region" description="Polar residues" evidence="8">
    <location>
        <begin position="440"/>
        <end position="452"/>
    </location>
</feature>
<feature type="domain" description="Homeobox" evidence="9">
    <location>
        <begin position="348"/>
        <end position="408"/>
    </location>
</feature>
<dbReference type="Pfam" id="PF00046">
    <property type="entry name" value="Homeodomain"/>
    <property type="match status" value="1"/>
</dbReference>
<dbReference type="InterPro" id="IPR009057">
    <property type="entry name" value="Homeodomain-like_sf"/>
</dbReference>
<feature type="compositionally biased region" description="Acidic residues" evidence="8">
    <location>
        <begin position="456"/>
        <end position="469"/>
    </location>
</feature>
<evidence type="ECO:0000313" key="10">
    <source>
        <dbReference type="EMBL" id="KAK6616824.1"/>
    </source>
</evidence>
<dbReference type="GO" id="GO:0007420">
    <property type="term" value="P:brain development"/>
    <property type="evidence" value="ECO:0007669"/>
    <property type="project" value="TreeGrafter"/>
</dbReference>
<feature type="compositionally biased region" description="Basic and acidic residues" evidence="8">
    <location>
        <begin position="107"/>
        <end position="121"/>
    </location>
</feature>
<evidence type="ECO:0000256" key="3">
    <source>
        <dbReference type="ARBA" id="ARBA00023125"/>
    </source>
</evidence>
<evidence type="ECO:0000256" key="2">
    <source>
        <dbReference type="ARBA" id="ARBA00007397"/>
    </source>
</evidence>
<reference evidence="10 11" key="1">
    <citation type="submission" date="2023-10" db="EMBL/GenBank/DDBJ databases">
        <title>Genomes of two closely related lineages of the louse Polyplax serrata with different host specificities.</title>
        <authorList>
            <person name="Martinu J."/>
            <person name="Tarabai H."/>
            <person name="Stefka J."/>
            <person name="Hypsa V."/>
        </authorList>
    </citation>
    <scope>NUCLEOTIDE SEQUENCE [LARGE SCALE GENOMIC DNA]</scope>
    <source>
        <strain evidence="10">HR10_N</strain>
    </source>
</reference>
<feature type="region of interest" description="Disordered" evidence="8">
    <location>
        <begin position="61"/>
        <end position="208"/>
    </location>
</feature>
<dbReference type="InterPro" id="IPR020479">
    <property type="entry name" value="HD_metazoa"/>
</dbReference>
<dbReference type="AlphaFoldDB" id="A0AAN8RRV6"/>
<keyword evidence="5 6" id="KW-0539">Nucleus</keyword>
<dbReference type="PROSITE" id="PS00027">
    <property type="entry name" value="HOMEOBOX_1"/>
    <property type="match status" value="1"/>
</dbReference>
<dbReference type="Gene3D" id="1.10.10.60">
    <property type="entry name" value="Homeodomain-like"/>
    <property type="match status" value="1"/>
</dbReference>
<dbReference type="PANTHER" id="PTHR24339">
    <property type="entry name" value="HOMEOBOX PROTEIN EMX-RELATED"/>
    <property type="match status" value="1"/>
</dbReference>
<feature type="region of interest" description="Disordered" evidence="8">
    <location>
        <begin position="402"/>
        <end position="469"/>
    </location>
</feature>
<dbReference type="InterPro" id="IPR000047">
    <property type="entry name" value="HTH_motif"/>
</dbReference>
<dbReference type="InterPro" id="IPR050877">
    <property type="entry name" value="EMX-VAX-Noto_Homeobox_TFs"/>
</dbReference>
<evidence type="ECO:0000256" key="7">
    <source>
        <dbReference type="RuleBase" id="RU000682"/>
    </source>
</evidence>
<evidence type="ECO:0000256" key="1">
    <source>
        <dbReference type="ARBA" id="ARBA00004123"/>
    </source>
</evidence>
<dbReference type="InterPro" id="IPR001356">
    <property type="entry name" value="HD"/>
</dbReference>
<dbReference type="EMBL" id="JAWJWE010000047">
    <property type="protein sequence ID" value="KAK6616824.1"/>
    <property type="molecule type" value="Genomic_DNA"/>
</dbReference>
<comment type="subcellular location">
    <subcellularLocation>
        <location evidence="1 6 7">Nucleus</location>
    </subcellularLocation>
</comment>
<feature type="compositionally biased region" description="Acidic residues" evidence="8">
    <location>
        <begin position="70"/>
        <end position="81"/>
    </location>
</feature>
<comment type="similarity">
    <text evidence="2">Belongs to the EMX homeobox family.</text>
</comment>
<dbReference type="GO" id="GO:0000978">
    <property type="term" value="F:RNA polymerase II cis-regulatory region sequence-specific DNA binding"/>
    <property type="evidence" value="ECO:0007669"/>
    <property type="project" value="TreeGrafter"/>
</dbReference>
<proteinExistence type="inferred from homology"/>
<accession>A0AAN8RRV6</accession>
<sequence length="469" mass="51249">MMPLAPMPMMSVPAKPKIGFSIDSIVGGTANSRMQYPINNKIDRTFEKTILDNYKTDPSVVSRSRAVNGDPDEEEDDEDDAGDIRGVCTDDEEEIINPGSPASDLSNRFENRSPADLRFNDSNRTPNDSPTNLVKNSFRSGSPFPSDTKVSSQRFGKSVSPPGSTADQDPSKFDNSVHSNSPRSSISPGSAERTSLSPKNTLFKPSVLGPGNAVSFGSDMTSALKGLYLPEPGVVHGGVGHPGHHHHHHHHHHHPHPHPLALAAAAQHFQAAGLAAAIAQHQQPGGFLPTGPPGHLPPPVHPAHHGPQAPPRDTYPLYPWLLSRHGRIFPHRFPGGPDIPGFLLQPFRKPKRIRTAFSPSQLLKLEHAFEKNHYVVGAERKQLAQSLSLTETQVKVWFQNRRTKHKRMQQEEEAKAQQQQASSAGNKNSHHVNKWKVETQGGSQSTTASDGTQYIEYDEDEIASSGDEA</sequence>
<evidence type="ECO:0000259" key="9">
    <source>
        <dbReference type="PROSITE" id="PS50071"/>
    </source>
</evidence>
<feature type="compositionally biased region" description="Pro residues" evidence="8">
    <location>
        <begin position="290"/>
        <end position="301"/>
    </location>
</feature>
<dbReference type="PROSITE" id="PS50071">
    <property type="entry name" value="HOMEOBOX_2"/>
    <property type="match status" value="1"/>
</dbReference>
<keyword evidence="4 6" id="KW-0371">Homeobox</keyword>
<dbReference type="SMART" id="SM00389">
    <property type="entry name" value="HOX"/>
    <property type="match status" value="1"/>
</dbReference>
<name>A0AAN8RRV6_POLSC</name>
<dbReference type="PANTHER" id="PTHR24339:SF28">
    <property type="entry name" value="E5-RELATED"/>
    <property type="match status" value="1"/>
</dbReference>
<dbReference type="GO" id="GO:0030182">
    <property type="term" value="P:neuron differentiation"/>
    <property type="evidence" value="ECO:0007669"/>
    <property type="project" value="TreeGrafter"/>
</dbReference>
<organism evidence="10 11">
    <name type="scientific">Polyplax serrata</name>
    <name type="common">Common mouse louse</name>
    <dbReference type="NCBI Taxonomy" id="468196"/>
    <lineage>
        <taxon>Eukaryota</taxon>
        <taxon>Metazoa</taxon>
        <taxon>Ecdysozoa</taxon>
        <taxon>Arthropoda</taxon>
        <taxon>Hexapoda</taxon>
        <taxon>Insecta</taxon>
        <taxon>Pterygota</taxon>
        <taxon>Neoptera</taxon>
        <taxon>Paraneoptera</taxon>
        <taxon>Psocodea</taxon>
        <taxon>Troctomorpha</taxon>
        <taxon>Phthiraptera</taxon>
        <taxon>Anoplura</taxon>
        <taxon>Polyplacidae</taxon>
        <taxon>Polyplax</taxon>
    </lineage>
</organism>
<evidence type="ECO:0000256" key="8">
    <source>
        <dbReference type="SAM" id="MobiDB-lite"/>
    </source>
</evidence>
<dbReference type="GO" id="GO:0000981">
    <property type="term" value="F:DNA-binding transcription factor activity, RNA polymerase II-specific"/>
    <property type="evidence" value="ECO:0007669"/>
    <property type="project" value="InterPro"/>
</dbReference>
<dbReference type="Proteomes" id="UP001372834">
    <property type="component" value="Unassembled WGS sequence"/>
</dbReference>
<feature type="compositionally biased region" description="Basic residues" evidence="8">
    <location>
        <begin position="242"/>
        <end position="257"/>
    </location>
</feature>
<keyword evidence="3 6" id="KW-0238">DNA-binding</keyword>
<evidence type="ECO:0000256" key="6">
    <source>
        <dbReference type="PROSITE-ProRule" id="PRU00108"/>
    </source>
</evidence>